<evidence type="ECO:0008006" key="8">
    <source>
        <dbReference type="Google" id="ProtNLM"/>
    </source>
</evidence>
<feature type="region of interest" description="Disordered" evidence="5">
    <location>
        <begin position="59"/>
        <end position="123"/>
    </location>
</feature>
<proteinExistence type="inferred from homology"/>
<sequence length="215" mass="24767">MSKKGISNISLLTHENKIWAAKKKQKKEQVKEVVFDEDSRREFLTGFRKRKLARQEAGKAKAIERERQGRLEARREKRKELAERARENARAVESAYAGNTETGDFDASTPTQQAQPEEMEFENEEQLATVTVVEDFDAVDLKLLSGVEPAKEDKSTYIPPPTKTATSRVQTSKSTKKLKPTKPKFRYETKAATKREKTKQRAKREERAKRKNGRR</sequence>
<gene>
    <name evidence="6" type="ORF">M408DRAFT_326668</name>
</gene>
<evidence type="ECO:0000313" key="6">
    <source>
        <dbReference type="EMBL" id="KIM32995.1"/>
    </source>
</evidence>
<reference evidence="7" key="2">
    <citation type="submission" date="2015-01" db="EMBL/GenBank/DDBJ databases">
        <title>Evolutionary Origins and Diversification of the Mycorrhizal Mutualists.</title>
        <authorList>
            <consortium name="DOE Joint Genome Institute"/>
            <consortium name="Mycorrhizal Genomics Consortium"/>
            <person name="Kohler A."/>
            <person name="Kuo A."/>
            <person name="Nagy L.G."/>
            <person name="Floudas D."/>
            <person name="Copeland A."/>
            <person name="Barry K.W."/>
            <person name="Cichocki N."/>
            <person name="Veneault-Fourrey C."/>
            <person name="LaButti K."/>
            <person name="Lindquist E.A."/>
            <person name="Lipzen A."/>
            <person name="Lundell T."/>
            <person name="Morin E."/>
            <person name="Murat C."/>
            <person name="Riley R."/>
            <person name="Ohm R."/>
            <person name="Sun H."/>
            <person name="Tunlid A."/>
            <person name="Henrissat B."/>
            <person name="Grigoriev I.V."/>
            <person name="Hibbett D.S."/>
            <person name="Martin F."/>
        </authorList>
    </citation>
    <scope>NUCLEOTIDE SEQUENCE [LARGE SCALE GENOMIC DNA]</scope>
    <source>
        <strain evidence="7">MAFF 305830</strain>
    </source>
</reference>
<evidence type="ECO:0000256" key="2">
    <source>
        <dbReference type="ARBA" id="ARBA00007175"/>
    </source>
</evidence>
<dbReference type="GO" id="GO:0005730">
    <property type="term" value="C:nucleolus"/>
    <property type="evidence" value="ECO:0007669"/>
    <property type="project" value="UniProtKB-SubCell"/>
</dbReference>
<name>A0A0C3B850_SERVB</name>
<dbReference type="STRING" id="933852.A0A0C3B850"/>
<dbReference type="HOGENOM" id="CLU_083957_0_0_1"/>
<accession>A0A0C3B850</accession>
<keyword evidence="7" id="KW-1185">Reference proteome</keyword>
<feature type="region of interest" description="Disordered" evidence="5">
    <location>
        <begin position="145"/>
        <end position="215"/>
    </location>
</feature>
<evidence type="ECO:0000256" key="1">
    <source>
        <dbReference type="ARBA" id="ARBA00004604"/>
    </source>
</evidence>
<dbReference type="OrthoDB" id="551633at2759"/>
<evidence type="ECO:0000256" key="4">
    <source>
        <dbReference type="ARBA" id="ARBA00023242"/>
    </source>
</evidence>
<comment type="similarity">
    <text evidence="2">Belongs to the RRP17 family.</text>
</comment>
<evidence type="ECO:0000256" key="3">
    <source>
        <dbReference type="ARBA" id="ARBA00023054"/>
    </source>
</evidence>
<keyword evidence="4" id="KW-0539">Nucleus</keyword>
<feature type="compositionally biased region" description="Basic residues" evidence="5">
    <location>
        <begin position="174"/>
        <end position="184"/>
    </location>
</feature>
<dbReference type="InterPro" id="IPR019186">
    <property type="entry name" value="Nucleolar_protein_12"/>
</dbReference>
<feature type="compositionally biased region" description="Basic and acidic residues" evidence="5">
    <location>
        <begin position="185"/>
        <end position="195"/>
    </location>
</feature>
<dbReference type="PANTHER" id="PTHR14577">
    <property type="entry name" value="NUCLEOLAR PROTEIN 12"/>
    <property type="match status" value="1"/>
</dbReference>
<feature type="compositionally biased region" description="Basic and acidic residues" evidence="5">
    <location>
        <begin position="59"/>
        <end position="90"/>
    </location>
</feature>
<reference evidence="6 7" key="1">
    <citation type="submission" date="2014-04" db="EMBL/GenBank/DDBJ databases">
        <authorList>
            <consortium name="DOE Joint Genome Institute"/>
            <person name="Kuo A."/>
            <person name="Zuccaro A."/>
            <person name="Kohler A."/>
            <person name="Nagy L.G."/>
            <person name="Floudas D."/>
            <person name="Copeland A."/>
            <person name="Barry K.W."/>
            <person name="Cichocki N."/>
            <person name="Veneault-Fourrey C."/>
            <person name="LaButti K."/>
            <person name="Lindquist E.A."/>
            <person name="Lipzen A."/>
            <person name="Lundell T."/>
            <person name="Morin E."/>
            <person name="Murat C."/>
            <person name="Sun H."/>
            <person name="Tunlid A."/>
            <person name="Henrissat B."/>
            <person name="Grigoriev I.V."/>
            <person name="Hibbett D.S."/>
            <person name="Martin F."/>
            <person name="Nordberg H.P."/>
            <person name="Cantor M.N."/>
            <person name="Hua S.X."/>
        </authorList>
    </citation>
    <scope>NUCLEOTIDE SEQUENCE [LARGE SCALE GENOMIC DNA]</scope>
    <source>
        <strain evidence="6 7">MAFF 305830</strain>
    </source>
</reference>
<evidence type="ECO:0000256" key="5">
    <source>
        <dbReference type="SAM" id="MobiDB-lite"/>
    </source>
</evidence>
<dbReference type="AlphaFoldDB" id="A0A0C3B850"/>
<feature type="compositionally biased region" description="Polar residues" evidence="5">
    <location>
        <begin position="97"/>
        <end position="115"/>
    </location>
</feature>
<organism evidence="6 7">
    <name type="scientific">Serendipita vermifera MAFF 305830</name>
    <dbReference type="NCBI Taxonomy" id="933852"/>
    <lineage>
        <taxon>Eukaryota</taxon>
        <taxon>Fungi</taxon>
        <taxon>Dikarya</taxon>
        <taxon>Basidiomycota</taxon>
        <taxon>Agaricomycotina</taxon>
        <taxon>Agaricomycetes</taxon>
        <taxon>Sebacinales</taxon>
        <taxon>Serendipitaceae</taxon>
        <taxon>Serendipita</taxon>
    </lineage>
</organism>
<dbReference type="GO" id="GO:0019843">
    <property type="term" value="F:rRNA binding"/>
    <property type="evidence" value="ECO:0007669"/>
    <property type="project" value="TreeGrafter"/>
</dbReference>
<dbReference type="EMBL" id="KN824279">
    <property type="protein sequence ID" value="KIM32995.1"/>
    <property type="molecule type" value="Genomic_DNA"/>
</dbReference>
<protein>
    <recommendedName>
        <fullName evidence="8">Ribosomal RNA-processing protein 17</fullName>
    </recommendedName>
</protein>
<evidence type="ECO:0000313" key="7">
    <source>
        <dbReference type="Proteomes" id="UP000054097"/>
    </source>
</evidence>
<dbReference type="Pfam" id="PF09805">
    <property type="entry name" value="Nop25"/>
    <property type="match status" value="1"/>
</dbReference>
<keyword evidence="3" id="KW-0175">Coiled coil</keyword>
<dbReference type="Proteomes" id="UP000054097">
    <property type="component" value="Unassembled WGS sequence"/>
</dbReference>
<dbReference type="PANTHER" id="PTHR14577:SF0">
    <property type="entry name" value="NUCLEOLAR PROTEIN 12"/>
    <property type="match status" value="1"/>
</dbReference>
<comment type="subcellular location">
    <subcellularLocation>
        <location evidence="1">Nucleus</location>
        <location evidence="1">Nucleolus</location>
    </subcellularLocation>
</comment>